<organism evidence="2 3">
    <name type="scientific">Nocardiopsis changdeensis</name>
    <dbReference type="NCBI Taxonomy" id="2831969"/>
    <lineage>
        <taxon>Bacteria</taxon>
        <taxon>Bacillati</taxon>
        <taxon>Actinomycetota</taxon>
        <taxon>Actinomycetes</taxon>
        <taxon>Streptosporangiales</taxon>
        <taxon>Nocardiopsidaceae</taxon>
        <taxon>Nocardiopsis</taxon>
    </lineage>
</organism>
<protein>
    <submittedName>
        <fullName evidence="2">Uncharacterized protein</fullName>
    </submittedName>
</protein>
<evidence type="ECO:0000313" key="2">
    <source>
        <dbReference type="EMBL" id="QUX20305.1"/>
    </source>
</evidence>
<dbReference type="EMBL" id="CP074133">
    <property type="protein sequence ID" value="QUX20305.1"/>
    <property type="molecule type" value="Genomic_DNA"/>
</dbReference>
<reference evidence="2 3" key="1">
    <citation type="submission" date="2021-05" db="EMBL/GenBank/DDBJ databases">
        <title>Direct Submission.</title>
        <authorList>
            <person name="Li K."/>
            <person name="Gao J."/>
        </authorList>
    </citation>
    <scope>NUCLEOTIDE SEQUENCE [LARGE SCALE GENOMIC DNA]</scope>
    <source>
        <strain evidence="2 3">Mg02</strain>
    </source>
</reference>
<evidence type="ECO:0000256" key="1">
    <source>
        <dbReference type="SAM" id="MobiDB-lite"/>
    </source>
</evidence>
<evidence type="ECO:0000313" key="3">
    <source>
        <dbReference type="Proteomes" id="UP000676079"/>
    </source>
</evidence>
<feature type="region of interest" description="Disordered" evidence="1">
    <location>
        <begin position="49"/>
        <end position="106"/>
    </location>
</feature>
<feature type="compositionally biased region" description="Basic and acidic residues" evidence="1">
    <location>
        <begin position="97"/>
        <end position="106"/>
    </location>
</feature>
<keyword evidence="3" id="KW-1185">Reference proteome</keyword>
<sequence length="106" mass="12223">MPRTRAALQGLDPGRPWDETNSQLALVDSRLQYLARILWVGLHLKDEPPAMRLYPVPTSKKDATESEQQTRRPDPRKQAYLERFAPPKRHLTLVKPPPEHEAPPEQ</sequence>
<feature type="region of interest" description="Disordered" evidence="1">
    <location>
        <begin position="1"/>
        <end position="20"/>
    </location>
</feature>
<dbReference type="Proteomes" id="UP000676079">
    <property type="component" value="Chromosome"/>
</dbReference>
<accession>A0ABX8BEX4</accession>
<gene>
    <name evidence="2" type="ORF">KGD84_17400</name>
</gene>
<name>A0ABX8BEX4_9ACTN</name>
<feature type="compositionally biased region" description="Basic and acidic residues" evidence="1">
    <location>
        <begin position="59"/>
        <end position="80"/>
    </location>
</feature>
<proteinExistence type="predicted"/>
<dbReference type="RefSeq" id="WP_220561500.1">
    <property type="nucleotide sequence ID" value="NZ_CP074133.1"/>
</dbReference>